<feature type="compositionally biased region" description="Basic residues" evidence="1">
    <location>
        <begin position="23"/>
        <end position="40"/>
    </location>
</feature>
<comment type="caution">
    <text evidence="2">The sequence shown here is derived from an EMBL/GenBank/DDBJ whole genome shotgun (WGS) entry which is preliminary data.</text>
</comment>
<dbReference type="VEuPathDB" id="TriTrypDB:TcCLB.504021.30"/>
<evidence type="ECO:0000256" key="1">
    <source>
        <dbReference type="SAM" id="MobiDB-lite"/>
    </source>
</evidence>
<gene>
    <name evidence="2" type="ORF">C4B63_301g9</name>
</gene>
<dbReference type="VEuPathDB" id="TriTrypDB:TcCL_NonESM06261"/>
<name>A0A2V2UHA9_TRYCR</name>
<dbReference type="VEuPathDB" id="TriTrypDB:TcCLB.507677.129"/>
<dbReference type="VEuPathDB" id="TriTrypDB:C4B63_301g9"/>
<dbReference type="VEuPathDB" id="TriTrypDB:Tc_MARK_3631"/>
<evidence type="ECO:0000313" key="3">
    <source>
        <dbReference type="Proteomes" id="UP000246121"/>
    </source>
</evidence>
<dbReference type="AlphaFoldDB" id="A0A2V2UHA9"/>
<dbReference type="VEuPathDB" id="TriTrypDB:TCDM_04926"/>
<dbReference type="VEuPathDB" id="TriTrypDB:ECC02_001935"/>
<dbReference type="EMBL" id="PRFA01000301">
    <property type="protein sequence ID" value="PWU83637.1"/>
    <property type="molecule type" value="Genomic_DNA"/>
</dbReference>
<accession>A0A2V2UHA9</accession>
<dbReference type="VEuPathDB" id="TriTrypDB:TcBrA4_0015940"/>
<dbReference type="VEuPathDB" id="TriTrypDB:TCSYLVIO_004886"/>
<feature type="region of interest" description="Disordered" evidence="1">
    <location>
        <begin position="1"/>
        <end position="45"/>
    </location>
</feature>
<dbReference type="VEuPathDB" id="TriTrypDB:TcG_05274"/>
<sequence>MTRRIQKKKSLVKLKKAAAPSTKRMRMKRRAHGGVSKRTRERNVGTEKHWHLPRLLDSYVILFALLNKKTRGESGLMMADANAVGGTSRLQEMDDNLREEKDVLRNALRKVPKEALMSYVLGGDDGMGGAANSTLEPLRFALKQTMRSSSYAFHLTFEALLRQGQDHMAVELFRRWWRHKPALIPD</sequence>
<organism evidence="2 3">
    <name type="scientific">Trypanosoma cruzi</name>
    <dbReference type="NCBI Taxonomy" id="5693"/>
    <lineage>
        <taxon>Eukaryota</taxon>
        <taxon>Discoba</taxon>
        <taxon>Euglenozoa</taxon>
        <taxon>Kinetoplastea</taxon>
        <taxon>Metakinetoplastina</taxon>
        <taxon>Trypanosomatida</taxon>
        <taxon>Trypanosomatidae</taxon>
        <taxon>Trypanosoma</taxon>
        <taxon>Schizotrypanum</taxon>
    </lineage>
</organism>
<reference evidence="2 3" key="1">
    <citation type="journal article" date="2018" name="Microb. Genom.">
        <title>Expanding an expanded genome: long-read sequencing of Trypanosoma cruzi.</title>
        <authorList>
            <person name="Berna L."/>
            <person name="Rodriguez M."/>
            <person name="Chiribao M.L."/>
            <person name="Parodi-Talice A."/>
            <person name="Pita S."/>
            <person name="Rijo G."/>
            <person name="Alvarez-Valin F."/>
            <person name="Robello C."/>
        </authorList>
    </citation>
    <scope>NUCLEOTIDE SEQUENCE [LARGE SCALE GENOMIC DNA]</scope>
    <source>
        <strain evidence="2 3">Dm28c</strain>
    </source>
</reference>
<dbReference type="VEuPathDB" id="TriTrypDB:C3747_60g45"/>
<proteinExistence type="predicted"/>
<dbReference type="VEuPathDB" id="TriTrypDB:BCY84_10898"/>
<protein>
    <submittedName>
        <fullName evidence="2">Uncharacterized protein</fullName>
    </submittedName>
</protein>
<feature type="compositionally biased region" description="Basic residues" evidence="1">
    <location>
        <begin position="1"/>
        <end position="16"/>
    </location>
</feature>
<dbReference type="Proteomes" id="UP000246121">
    <property type="component" value="Unassembled WGS sequence"/>
</dbReference>
<evidence type="ECO:0000313" key="2">
    <source>
        <dbReference type="EMBL" id="PWU83637.1"/>
    </source>
</evidence>